<comment type="caution">
    <text evidence="3">The sequence shown here is derived from an EMBL/GenBank/DDBJ whole genome shotgun (WGS) entry which is preliminary data.</text>
</comment>
<reference evidence="3 4" key="1">
    <citation type="journal article" date="2017" name="Environ. Microbiol.">
        <title>Decay of the glycolytic pathway and adaptation to intranuclear parasitism within Enterocytozoonidae microsporidia.</title>
        <authorList>
            <person name="Wiredu Boakye D."/>
            <person name="Jaroenlak P."/>
            <person name="Prachumwat A."/>
            <person name="Williams T.A."/>
            <person name="Bateman K.S."/>
            <person name="Itsathitphaisarn O."/>
            <person name="Sritunyalucksana K."/>
            <person name="Paszkiewicz K.H."/>
            <person name="Moore K.A."/>
            <person name="Stentiford G.D."/>
            <person name="Williams B.A."/>
        </authorList>
    </citation>
    <scope>NUCLEOTIDE SEQUENCE [LARGE SCALE GENOMIC DNA]</scope>
    <source>
        <strain evidence="3 4">TH1</strain>
    </source>
</reference>
<gene>
    <name evidence="3" type="ORF">EHP00_1038</name>
</gene>
<dbReference type="EMBL" id="MNPJ01000020">
    <property type="protein sequence ID" value="OQS54333.1"/>
    <property type="molecule type" value="Genomic_DNA"/>
</dbReference>
<evidence type="ECO:0000256" key="2">
    <source>
        <dbReference type="SAM" id="SignalP"/>
    </source>
</evidence>
<feature type="compositionally biased region" description="Basic and acidic residues" evidence="1">
    <location>
        <begin position="156"/>
        <end position="169"/>
    </location>
</feature>
<protein>
    <submittedName>
        <fullName evidence="3">Uncharacterized protein</fullName>
    </submittedName>
</protein>
<evidence type="ECO:0000313" key="3">
    <source>
        <dbReference type="EMBL" id="OQS54333.1"/>
    </source>
</evidence>
<dbReference type="AlphaFoldDB" id="A0A1W0E528"/>
<evidence type="ECO:0000313" key="4">
    <source>
        <dbReference type="Proteomes" id="UP000192758"/>
    </source>
</evidence>
<feature type="signal peptide" evidence="2">
    <location>
        <begin position="1"/>
        <end position="16"/>
    </location>
</feature>
<evidence type="ECO:0000256" key="1">
    <source>
        <dbReference type="SAM" id="MobiDB-lite"/>
    </source>
</evidence>
<name>A0A1W0E528_9MICR</name>
<feature type="region of interest" description="Disordered" evidence="1">
    <location>
        <begin position="113"/>
        <end position="169"/>
    </location>
</feature>
<proteinExistence type="predicted"/>
<accession>A0A1W0E528</accession>
<feature type="chain" id="PRO_5012958223" evidence="2">
    <location>
        <begin position="17"/>
        <end position="169"/>
    </location>
</feature>
<keyword evidence="4" id="KW-1185">Reference proteome</keyword>
<organism evidence="3 4">
    <name type="scientific">Ecytonucleospora hepatopenaei</name>
    <dbReference type="NCBI Taxonomy" id="646526"/>
    <lineage>
        <taxon>Eukaryota</taxon>
        <taxon>Fungi</taxon>
        <taxon>Fungi incertae sedis</taxon>
        <taxon>Microsporidia</taxon>
        <taxon>Enterocytozoonidae</taxon>
        <taxon>Ecytonucleospora</taxon>
    </lineage>
</organism>
<dbReference type="Proteomes" id="UP000192758">
    <property type="component" value="Unassembled WGS sequence"/>
</dbReference>
<sequence>MLLFFYLFFNCIISSGHDRINIKNLIFKRMAKKVANAFKFNNRNQLSETEIDINVDVEKNLSEGFSSTNENVSETSSNSSVFPCQISFENEMSKNKMVRKRIVSISQNSLGESTLNSSTIENPSLPASPSSPNSPIASTPNNHKKSSRFSNLTNKSENESKEKNVFVFD</sequence>
<feature type="compositionally biased region" description="Low complexity" evidence="1">
    <location>
        <begin position="122"/>
        <end position="141"/>
    </location>
</feature>
<keyword evidence="2" id="KW-0732">Signal</keyword>
<dbReference type="VEuPathDB" id="MicrosporidiaDB:EHP00_1038"/>